<evidence type="ECO:0000313" key="2">
    <source>
        <dbReference type="EMBL" id="JAH97494.1"/>
    </source>
</evidence>
<reference evidence="2" key="2">
    <citation type="journal article" date="2015" name="Fish Shellfish Immunol.">
        <title>Early steps in the European eel (Anguilla anguilla)-Vibrio vulnificus interaction in the gills: Role of the RtxA13 toxin.</title>
        <authorList>
            <person name="Callol A."/>
            <person name="Pajuelo D."/>
            <person name="Ebbesson L."/>
            <person name="Teles M."/>
            <person name="MacKenzie S."/>
            <person name="Amaro C."/>
        </authorList>
    </citation>
    <scope>NUCLEOTIDE SEQUENCE</scope>
</reference>
<evidence type="ECO:0000256" key="1">
    <source>
        <dbReference type="SAM" id="Phobius"/>
    </source>
</evidence>
<keyword evidence="1" id="KW-0812">Transmembrane</keyword>
<feature type="transmembrane region" description="Helical" evidence="1">
    <location>
        <begin position="86"/>
        <end position="106"/>
    </location>
</feature>
<keyword evidence="1" id="KW-1133">Transmembrane helix</keyword>
<name>A0A0E9X4H5_ANGAN</name>
<sequence>MRYLAGMKSCSTFECCIKLLPFSYGSRFSGQYILQNLNMPRNNIAFGISAIFWGFSLEIVTVRNECLCCNVGFEWVVMVVVRSQDLGWLVVVLWTIAHLCLLSKVISLTERTFVYLDFDPITRLKKIKIKTF</sequence>
<accession>A0A0E9X4H5</accession>
<dbReference type="EMBL" id="GBXM01011083">
    <property type="protein sequence ID" value="JAH97494.1"/>
    <property type="molecule type" value="Transcribed_RNA"/>
</dbReference>
<proteinExistence type="predicted"/>
<reference evidence="2" key="1">
    <citation type="submission" date="2014-11" db="EMBL/GenBank/DDBJ databases">
        <authorList>
            <person name="Amaro Gonzalez C."/>
        </authorList>
    </citation>
    <scope>NUCLEOTIDE SEQUENCE</scope>
</reference>
<protein>
    <submittedName>
        <fullName evidence="2">Uncharacterized protein</fullName>
    </submittedName>
</protein>
<keyword evidence="1" id="KW-0472">Membrane</keyword>
<dbReference type="AlphaFoldDB" id="A0A0E9X4H5"/>
<organism evidence="2">
    <name type="scientific">Anguilla anguilla</name>
    <name type="common">European freshwater eel</name>
    <name type="synonym">Muraena anguilla</name>
    <dbReference type="NCBI Taxonomy" id="7936"/>
    <lineage>
        <taxon>Eukaryota</taxon>
        <taxon>Metazoa</taxon>
        <taxon>Chordata</taxon>
        <taxon>Craniata</taxon>
        <taxon>Vertebrata</taxon>
        <taxon>Euteleostomi</taxon>
        <taxon>Actinopterygii</taxon>
        <taxon>Neopterygii</taxon>
        <taxon>Teleostei</taxon>
        <taxon>Anguilliformes</taxon>
        <taxon>Anguillidae</taxon>
        <taxon>Anguilla</taxon>
    </lineage>
</organism>